<dbReference type="Pfam" id="PF07244">
    <property type="entry name" value="POTRA"/>
    <property type="match status" value="1"/>
</dbReference>
<keyword evidence="3" id="KW-1185">Reference proteome</keyword>
<reference evidence="2 3" key="1">
    <citation type="submission" date="2023-10" db="EMBL/GenBank/DDBJ databases">
        <title>Sorlinia euscelidii gen. nov., sp. nov., an acetic acid bacteria isolated from the gut of Euscelidius variegatus emitter.</title>
        <authorList>
            <person name="Michoud G."/>
            <person name="Marasco R."/>
            <person name="Seferji K."/>
            <person name="Gonella E."/>
            <person name="Garuglieri E."/>
            <person name="Alma A."/>
            <person name="Mapelli F."/>
            <person name="Borin S."/>
            <person name="Daffonchio D."/>
            <person name="Crotti E."/>
        </authorList>
    </citation>
    <scope>NUCLEOTIDE SEQUENCE [LARGE SCALE GENOMIC DNA]</scope>
    <source>
        <strain evidence="2 3">EV16P</strain>
    </source>
</reference>
<evidence type="ECO:0000313" key="3">
    <source>
        <dbReference type="Proteomes" id="UP001312908"/>
    </source>
</evidence>
<dbReference type="Proteomes" id="UP001312908">
    <property type="component" value="Unassembled WGS sequence"/>
</dbReference>
<gene>
    <name evidence="2" type="ORF">DOFOFD_06895</name>
</gene>
<dbReference type="Gene3D" id="3.10.20.310">
    <property type="entry name" value="membrane protein fhac"/>
    <property type="match status" value="1"/>
</dbReference>
<proteinExistence type="predicted"/>
<name>A0ABU7U3T3_9PROT</name>
<comment type="caution">
    <text evidence="2">The sequence shown here is derived from an EMBL/GenBank/DDBJ whole genome shotgun (WGS) entry which is preliminary data.</text>
</comment>
<evidence type="ECO:0000313" key="2">
    <source>
        <dbReference type="EMBL" id="MEE8658736.1"/>
    </source>
</evidence>
<dbReference type="EMBL" id="JAWJZY010000002">
    <property type="protein sequence ID" value="MEE8658736.1"/>
    <property type="molecule type" value="Genomic_DNA"/>
</dbReference>
<protein>
    <recommendedName>
        <fullName evidence="1">POTRA domain-containing protein</fullName>
    </recommendedName>
</protein>
<organism evidence="2 3">
    <name type="scientific">Sorlinia euscelidii</name>
    <dbReference type="NCBI Taxonomy" id="3081148"/>
    <lineage>
        <taxon>Bacteria</taxon>
        <taxon>Pseudomonadati</taxon>
        <taxon>Pseudomonadota</taxon>
        <taxon>Alphaproteobacteria</taxon>
        <taxon>Acetobacterales</taxon>
        <taxon>Acetobacteraceae</taxon>
        <taxon>Sorlinia</taxon>
    </lineage>
</organism>
<evidence type="ECO:0000259" key="1">
    <source>
        <dbReference type="Pfam" id="PF07244"/>
    </source>
</evidence>
<sequence>MTCKRLVLMASICIFSSVSEDALARRDASDAEANRAARAHGRSDMVEVITVKGNHRIETGTILSYMVVQPGDRFSADEIDRTLKTLYATGLFSDVTINRAGMSSSSMSLKTRSSIASPLKEIARSRMPISRRKSPCAHALFSHRRPRPRIVRSC</sequence>
<dbReference type="InterPro" id="IPR010827">
    <property type="entry name" value="BamA/TamA_POTRA"/>
</dbReference>
<accession>A0ABU7U3T3</accession>
<feature type="domain" description="POTRA" evidence="1">
    <location>
        <begin position="47"/>
        <end position="98"/>
    </location>
</feature>